<dbReference type="OrthoDB" id="9808041at2"/>
<dbReference type="FunCoup" id="A0A423PU76">
    <property type="interactions" value="435"/>
</dbReference>
<dbReference type="RefSeq" id="WP_123657915.1">
    <property type="nucleotide sequence ID" value="NZ_AYKG01000017.1"/>
</dbReference>
<organism evidence="14 15">
    <name type="scientific">Salinisphaera japonica YTM-1</name>
    <dbReference type="NCBI Taxonomy" id="1209778"/>
    <lineage>
        <taxon>Bacteria</taxon>
        <taxon>Pseudomonadati</taxon>
        <taxon>Pseudomonadota</taxon>
        <taxon>Gammaproteobacteria</taxon>
        <taxon>Salinisphaerales</taxon>
        <taxon>Salinisphaeraceae</taxon>
        <taxon>Salinisphaera</taxon>
    </lineage>
</organism>
<dbReference type="GO" id="GO:0046656">
    <property type="term" value="P:folic acid biosynthetic process"/>
    <property type="evidence" value="ECO:0007669"/>
    <property type="project" value="UniProtKB-KW"/>
</dbReference>
<evidence type="ECO:0000313" key="15">
    <source>
        <dbReference type="Proteomes" id="UP000285310"/>
    </source>
</evidence>
<evidence type="ECO:0000256" key="10">
    <source>
        <dbReference type="ARBA" id="ARBA00029409"/>
    </source>
</evidence>
<comment type="caution">
    <text evidence="14">The sequence shown here is derived from an EMBL/GenBank/DDBJ whole genome shotgun (WGS) entry which is preliminary data.</text>
</comment>
<dbReference type="GO" id="GO:0016301">
    <property type="term" value="F:kinase activity"/>
    <property type="evidence" value="ECO:0007669"/>
    <property type="project" value="UniProtKB-KW"/>
</dbReference>
<dbReference type="PANTHER" id="PTHR43071:SF1">
    <property type="entry name" value="2-AMINO-4-HYDROXY-6-HYDROXYMETHYLDIHYDROPTERIDINE PYROPHOSPHOKINASE"/>
    <property type="match status" value="1"/>
</dbReference>
<evidence type="ECO:0000256" key="11">
    <source>
        <dbReference type="ARBA" id="ARBA00029766"/>
    </source>
</evidence>
<accession>A0A423PU76</accession>
<dbReference type="EC" id="2.7.6.3" evidence="3"/>
<dbReference type="InParanoid" id="A0A423PU76"/>
<sequence>MSAGVIGDPRVAWLSLGSNLERPARQVEAGVAALRTAADIDVLAVSSLYRTTPVGGPPDQPMFCNAAAAINTRLMPYALLAALQAIEAGQGRVRDVRWGPRTLDLDIIALDTRYSADPRLTLPHPRAAERAFVLVPLAEIAPALMLGDAGRVIDCLARVAHDDIEAWAAP</sequence>
<keyword evidence="5" id="KW-0808">Transferase</keyword>
<evidence type="ECO:0000256" key="1">
    <source>
        <dbReference type="ARBA" id="ARBA00005051"/>
    </source>
</evidence>
<dbReference type="Gene3D" id="3.30.70.560">
    <property type="entry name" value="7,8-Dihydro-6-hydroxymethylpterin-pyrophosphokinase HPPK"/>
    <property type="match status" value="1"/>
</dbReference>
<dbReference type="UniPathway" id="UPA00077">
    <property type="reaction ID" value="UER00155"/>
</dbReference>
<evidence type="ECO:0000256" key="4">
    <source>
        <dbReference type="ARBA" id="ARBA00016218"/>
    </source>
</evidence>
<dbReference type="PROSITE" id="PS00794">
    <property type="entry name" value="HPPK"/>
    <property type="match status" value="1"/>
</dbReference>
<dbReference type="CDD" id="cd00483">
    <property type="entry name" value="HPPK"/>
    <property type="match status" value="1"/>
</dbReference>
<dbReference type="GO" id="GO:0046654">
    <property type="term" value="P:tetrahydrofolate biosynthetic process"/>
    <property type="evidence" value="ECO:0007669"/>
    <property type="project" value="UniProtKB-UniPathway"/>
</dbReference>
<evidence type="ECO:0000256" key="6">
    <source>
        <dbReference type="ARBA" id="ARBA00022741"/>
    </source>
</evidence>
<keyword evidence="7 14" id="KW-0418">Kinase</keyword>
<keyword evidence="8" id="KW-0067">ATP-binding</keyword>
<dbReference type="GO" id="GO:0003848">
    <property type="term" value="F:2-amino-4-hydroxy-6-hydroxymethyldihydropteridine diphosphokinase activity"/>
    <property type="evidence" value="ECO:0007669"/>
    <property type="project" value="UniProtKB-EC"/>
</dbReference>
<evidence type="ECO:0000256" key="9">
    <source>
        <dbReference type="ARBA" id="ARBA00022909"/>
    </source>
</evidence>
<protein>
    <recommendedName>
        <fullName evidence="4">2-amino-4-hydroxy-6-hydroxymethyldihydropteridine pyrophosphokinase</fullName>
        <ecNumber evidence="3">2.7.6.3</ecNumber>
    </recommendedName>
    <alternativeName>
        <fullName evidence="11">6-hydroxymethyl-7,8-dihydropterin pyrophosphokinase</fullName>
    </alternativeName>
    <alternativeName>
        <fullName evidence="12">7,8-dihydro-6-hydroxymethylpterin-pyrophosphokinase</fullName>
    </alternativeName>
</protein>
<feature type="domain" description="7,8-dihydro-6-hydroxymethylpterin-pyrophosphokinase" evidence="13">
    <location>
        <begin position="97"/>
        <end position="108"/>
    </location>
</feature>
<reference evidence="14 15" key="1">
    <citation type="submission" date="2013-10" db="EMBL/GenBank/DDBJ databases">
        <title>Salinisphaera japonica YTM-1 Genome Sequencing.</title>
        <authorList>
            <person name="Lai Q."/>
            <person name="Li C."/>
            <person name="Shao Z."/>
        </authorList>
    </citation>
    <scope>NUCLEOTIDE SEQUENCE [LARGE SCALE GENOMIC DNA]</scope>
    <source>
        <strain evidence="14 15">YTM-1</strain>
    </source>
</reference>
<dbReference type="EMBL" id="AYKG01000017">
    <property type="protein sequence ID" value="ROO29124.1"/>
    <property type="molecule type" value="Genomic_DNA"/>
</dbReference>
<evidence type="ECO:0000313" key="14">
    <source>
        <dbReference type="EMBL" id="ROO29124.1"/>
    </source>
</evidence>
<dbReference type="GO" id="GO:0005524">
    <property type="term" value="F:ATP binding"/>
    <property type="evidence" value="ECO:0007669"/>
    <property type="project" value="UniProtKB-KW"/>
</dbReference>
<evidence type="ECO:0000256" key="3">
    <source>
        <dbReference type="ARBA" id="ARBA00013253"/>
    </source>
</evidence>
<evidence type="ECO:0000256" key="5">
    <source>
        <dbReference type="ARBA" id="ARBA00022679"/>
    </source>
</evidence>
<comment type="similarity">
    <text evidence="2">Belongs to the HPPK family.</text>
</comment>
<evidence type="ECO:0000256" key="2">
    <source>
        <dbReference type="ARBA" id="ARBA00005810"/>
    </source>
</evidence>
<name>A0A423PU76_9GAMM</name>
<keyword evidence="6" id="KW-0547">Nucleotide-binding</keyword>
<keyword evidence="9" id="KW-0289">Folate biosynthesis</keyword>
<dbReference type="AlphaFoldDB" id="A0A423PU76"/>
<dbReference type="Pfam" id="PF01288">
    <property type="entry name" value="HPPK"/>
    <property type="match status" value="1"/>
</dbReference>
<gene>
    <name evidence="14" type="ORF">SAJA_06955</name>
</gene>
<keyword evidence="15" id="KW-1185">Reference proteome</keyword>
<dbReference type="NCBIfam" id="TIGR01498">
    <property type="entry name" value="folK"/>
    <property type="match status" value="1"/>
</dbReference>
<evidence type="ECO:0000256" key="12">
    <source>
        <dbReference type="ARBA" id="ARBA00033413"/>
    </source>
</evidence>
<comment type="pathway">
    <text evidence="1">Cofactor biosynthesis; tetrahydrofolate biosynthesis; 2-amino-4-hydroxy-6-hydroxymethyl-7,8-dihydropteridine diphosphate from 7,8-dihydroneopterin triphosphate: step 4/4.</text>
</comment>
<dbReference type="SUPFAM" id="SSF55083">
    <property type="entry name" value="6-hydroxymethyl-7,8-dihydropterin pyrophosphokinase, HPPK"/>
    <property type="match status" value="1"/>
</dbReference>
<comment type="function">
    <text evidence="10">Catalyzes the transfer of pyrophosphate from adenosine triphosphate (ATP) to 6-hydroxymethyl-7,8-dihydropterin, an enzymatic step in folate biosynthesis pathway.</text>
</comment>
<evidence type="ECO:0000259" key="13">
    <source>
        <dbReference type="PROSITE" id="PS00794"/>
    </source>
</evidence>
<evidence type="ECO:0000256" key="8">
    <source>
        <dbReference type="ARBA" id="ARBA00022840"/>
    </source>
</evidence>
<proteinExistence type="inferred from homology"/>
<dbReference type="InterPro" id="IPR035907">
    <property type="entry name" value="Hppk_sf"/>
</dbReference>
<dbReference type="InterPro" id="IPR000550">
    <property type="entry name" value="Hppk"/>
</dbReference>
<dbReference type="PANTHER" id="PTHR43071">
    <property type="entry name" value="2-AMINO-4-HYDROXY-6-HYDROXYMETHYLDIHYDROPTERIDINE PYROPHOSPHOKINASE"/>
    <property type="match status" value="1"/>
</dbReference>
<dbReference type="Proteomes" id="UP000285310">
    <property type="component" value="Unassembled WGS sequence"/>
</dbReference>
<evidence type="ECO:0000256" key="7">
    <source>
        <dbReference type="ARBA" id="ARBA00022777"/>
    </source>
</evidence>